<feature type="disulfide bond" evidence="9">
    <location>
        <begin position="1527"/>
        <end position="1548"/>
    </location>
</feature>
<evidence type="ECO:0000256" key="8">
    <source>
        <dbReference type="ARBA" id="ARBA00023157"/>
    </source>
</evidence>
<dbReference type="PROSITE" id="PS50963">
    <property type="entry name" value="LINK_2"/>
    <property type="match status" value="1"/>
</dbReference>
<dbReference type="PANTHER" id="PTHR15352:SF2">
    <property type="entry name" value="INOSITOL 1,4,5-TRIPHOSPHATE RECEPTOR ASSOCIATED 1"/>
    <property type="match status" value="1"/>
</dbReference>
<evidence type="ECO:0000256" key="9">
    <source>
        <dbReference type="PROSITE-ProRule" id="PRU00323"/>
    </source>
</evidence>
<dbReference type="SUPFAM" id="SSF56436">
    <property type="entry name" value="C-type lectin-like"/>
    <property type="match status" value="1"/>
</dbReference>
<dbReference type="Pfam" id="PF14662">
    <property type="entry name" value="KASH_CCD"/>
    <property type="match status" value="1"/>
</dbReference>
<name>A0AAW0P3X2_9GOBI</name>
<accession>A0AAW0P3X2</accession>
<dbReference type="GO" id="GO:0016020">
    <property type="term" value="C:membrane"/>
    <property type="evidence" value="ECO:0007669"/>
    <property type="project" value="UniProtKB-SubCell"/>
</dbReference>
<dbReference type="GO" id="GO:0005540">
    <property type="term" value="F:hyaluronic acid binding"/>
    <property type="evidence" value="ECO:0007669"/>
    <property type="project" value="InterPro"/>
</dbReference>
<evidence type="ECO:0000259" key="13">
    <source>
        <dbReference type="PROSITE" id="PS50963"/>
    </source>
</evidence>
<protein>
    <recommendedName>
        <fullName evidence="13">Link domain-containing protein</fullName>
    </recommendedName>
</protein>
<dbReference type="InterPro" id="IPR028168">
    <property type="entry name" value="KASH5_CC"/>
</dbReference>
<feature type="coiled-coil region" evidence="10">
    <location>
        <begin position="209"/>
        <end position="264"/>
    </location>
</feature>
<feature type="compositionally biased region" description="Low complexity" evidence="11">
    <location>
        <begin position="781"/>
        <end position="791"/>
    </location>
</feature>
<comment type="caution">
    <text evidence="14">The sequence shown here is derived from an EMBL/GenBank/DDBJ whole genome shotgun (WGS) entry which is preliminary data.</text>
</comment>
<feature type="coiled-coil region" evidence="10">
    <location>
        <begin position="150"/>
        <end position="177"/>
    </location>
</feature>
<keyword evidence="3" id="KW-0963">Cytoplasm</keyword>
<evidence type="ECO:0000313" key="14">
    <source>
        <dbReference type="EMBL" id="KAK7913330.1"/>
    </source>
</evidence>
<comment type="caution">
    <text evidence="9">Lacks conserved residue(s) required for the propagation of feature annotation.</text>
</comment>
<dbReference type="Proteomes" id="UP001460270">
    <property type="component" value="Unassembled WGS sequence"/>
</dbReference>
<dbReference type="InterPro" id="IPR016187">
    <property type="entry name" value="CTDL_fold"/>
</dbReference>
<keyword evidence="6 10" id="KW-0175">Coiled coil</keyword>
<feature type="domain" description="Link" evidence="13">
    <location>
        <begin position="1477"/>
        <end position="1572"/>
    </location>
</feature>
<feature type="compositionally biased region" description="Low complexity" evidence="11">
    <location>
        <begin position="909"/>
        <end position="920"/>
    </location>
</feature>
<feature type="coiled-coil region" evidence="10">
    <location>
        <begin position="619"/>
        <end position="684"/>
    </location>
</feature>
<keyword evidence="7 12" id="KW-0472">Membrane</keyword>
<dbReference type="Pfam" id="PF00193">
    <property type="entry name" value="Xlink"/>
    <property type="match status" value="1"/>
</dbReference>
<dbReference type="EMBL" id="JBBPFD010000009">
    <property type="protein sequence ID" value="KAK7913330.1"/>
    <property type="molecule type" value="Genomic_DNA"/>
</dbReference>
<dbReference type="SMART" id="SM00445">
    <property type="entry name" value="LINK"/>
    <property type="match status" value="1"/>
</dbReference>
<feature type="region of interest" description="Disordered" evidence="11">
    <location>
        <begin position="1401"/>
        <end position="1437"/>
    </location>
</feature>
<evidence type="ECO:0000256" key="1">
    <source>
        <dbReference type="ARBA" id="ARBA00004167"/>
    </source>
</evidence>
<evidence type="ECO:0000256" key="3">
    <source>
        <dbReference type="ARBA" id="ARBA00022490"/>
    </source>
</evidence>
<feature type="region of interest" description="Disordered" evidence="11">
    <location>
        <begin position="984"/>
        <end position="1033"/>
    </location>
</feature>
<evidence type="ECO:0000256" key="2">
    <source>
        <dbReference type="ARBA" id="ARBA00004496"/>
    </source>
</evidence>
<feature type="region of interest" description="Disordered" evidence="11">
    <location>
        <begin position="1345"/>
        <end position="1378"/>
    </location>
</feature>
<evidence type="ECO:0000256" key="7">
    <source>
        <dbReference type="ARBA" id="ARBA00023136"/>
    </source>
</evidence>
<dbReference type="Pfam" id="PF05781">
    <property type="entry name" value="MRVI1"/>
    <property type="match status" value="1"/>
</dbReference>
<sequence length="1666" mass="186040">MSSGRDSWESSSYETSDLPYNNTVFSEHELLDIMYNACDINNTGEVLVSSIVQYLRTMTVQSPDQGRLTALQLLLDPDSVDPAVSRETFQSKMREWISQCSQESCDGDSSLVSWPDSSKNLVNGLDFSSCQSKSASSVDHSCTCSNCSDGKDLLRTVAELKQAHRKLSEQNNSLLRTVAQCEDVNLQLTLEVTDLRGKLTSSQRSAVRTRSLTQELEELRQSFKEAQERANRSQSSCIKLNKEVECLKMHIRRLEDKNEKLAFERTCSEDSINKLIKINSELRAELEETLVLLTVRDKEMTKKDIIMDKMKNSHVENHSIIEGLQSELMRLHDNSKQVLLRYDRHCTNSHGLYSREPPNHRSLKSEIQDTLQHHHKAVDDISLPALHNEDIQNILHKIKTAEISQLLQNKDPDRDTAFVETQERPIAHCHQQQSSIKQQLVNVLQDLELQKCVWEEKGEKVEEHWRARDKDAEQSHPEKETAVKEAKRVAVVNWWKALSVEKAKRGTNEVNVNHDLSQTQEKLRAAEQTITDMREQVCHLQASLRSAQELVNEQKQYSPVLCLDKATNTETEKQQLEPTGKEQRDVAVETDPVEVTGIPTSRQEKFKFHLTADRVLVTLKKMEDMVNNALDTAEQVKESEQRVSRVRQRMESITKKVAEALGRTASTERQLDHLQANISAQTQQHCPVSQPLPPDHCVISELMEQLNGNGETGPCKLSCKPEEAKTHLWQGSHVKYSDHLQKSAAASSVFIFPHTRSRPSLLPSMPTLPEEEEDSPEEMDSSSSSPSTSTPGDARAPTIIFPKQATVIVQGDRTLDQARPHSPRARVARTSSSGPITTVDSTGNVIDLVKDALPELQLSEEDRKKNLELLEQAKKASDRFLTRRGRRSSNSLTDSPTRLSPTPTPTPSSSPVSSRSNSLTVAPQASFSPFDLTQASPVFAQHLEVPSPREQPSATHDIEGTRPLLEWKPAEKRKVSSGTLSPRYALSKENCDPPKSPIIVTKTDGETSPGRNLNQTPATGVAKPVPRPPTQQAPCTAEIKTISAFPPLMRAVSWDSVGSLKPKNGAPSFPPTAEDTFSENHVILLLINPQVTKISSYSRSTSKTEHKLMRNQSIAKLPDLSEAAEQEKGKSHNAFVQLSLAYRNDNYTLEMRLKQAERERNLTEEDTEKELEEFKNALKITSPQWQNMEQREAYQSLIETVSVLNRLATRLSSRAEIVGAVRQEKRMNKATEVMMQYVENLKRTYEKDHAELMEYKKLANQNSNRCYGTSVDTGDDGVPRSSRSMSVTLGKALPRRRVSVAVVPKFNLLNIPGQNPSTAGPGPGVGPSAGAALPVLCEANDPKVAHVPTETPQPGNEGGKSASEQEGEAAKPSVNMDELRAEIRAELKAKIEEEAYNKGLQEGLKQSKSQEEKAEEESVSDILPLEVKHKDEESGKKITPNRSMEEIFVSASVRLCSSDFDTTRLRVFPEQKQTIAGVFQVSYVNQANQAYYAFSALEARQICESLGVYIASISQVDKALTRGLETCRFGWTDEHLAVVPRKTAQINCGQNQTGLVKWRTDLNKKFDVFCFNESDTAAFLDPTTLPSQFSSFSTLSTLGPFQSIFITQMDNEAEKALRVGIPQGSSAKKTVVISSVVAVLLVAVVVLVYIKLKRNSDKEPGQCIRW</sequence>
<feature type="region of interest" description="Disordered" evidence="11">
    <location>
        <begin position="878"/>
        <end position="920"/>
    </location>
</feature>
<reference evidence="15" key="1">
    <citation type="submission" date="2024-04" db="EMBL/GenBank/DDBJ databases">
        <title>Salinicola lusitanus LLJ914,a marine bacterium isolated from the Okinawa Trough.</title>
        <authorList>
            <person name="Li J."/>
        </authorList>
    </citation>
    <scope>NUCLEOTIDE SEQUENCE [LARGE SCALE GENOMIC DNA]</scope>
</reference>
<feature type="compositionally biased region" description="Polar residues" evidence="11">
    <location>
        <begin position="829"/>
        <end position="841"/>
    </location>
</feature>
<dbReference type="GO" id="GO:0005737">
    <property type="term" value="C:cytoplasm"/>
    <property type="evidence" value="ECO:0007669"/>
    <property type="project" value="UniProtKB-SubCell"/>
</dbReference>
<dbReference type="GO" id="GO:0019934">
    <property type="term" value="P:cGMP-mediated signaling"/>
    <property type="evidence" value="ECO:0007669"/>
    <property type="project" value="TreeGrafter"/>
</dbReference>
<evidence type="ECO:0000256" key="6">
    <source>
        <dbReference type="ARBA" id="ARBA00023054"/>
    </source>
</evidence>
<organism evidence="14 15">
    <name type="scientific">Mugilogobius chulae</name>
    <name type="common">yellowstripe goby</name>
    <dbReference type="NCBI Taxonomy" id="88201"/>
    <lineage>
        <taxon>Eukaryota</taxon>
        <taxon>Metazoa</taxon>
        <taxon>Chordata</taxon>
        <taxon>Craniata</taxon>
        <taxon>Vertebrata</taxon>
        <taxon>Euteleostomi</taxon>
        <taxon>Actinopterygii</taxon>
        <taxon>Neopterygii</taxon>
        <taxon>Teleostei</taxon>
        <taxon>Neoteleostei</taxon>
        <taxon>Acanthomorphata</taxon>
        <taxon>Gobiaria</taxon>
        <taxon>Gobiiformes</taxon>
        <taxon>Gobioidei</taxon>
        <taxon>Gobiidae</taxon>
        <taxon>Gobionellinae</taxon>
        <taxon>Mugilogobius</taxon>
    </lineage>
</organism>
<comment type="subcellular location">
    <subcellularLocation>
        <location evidence="2">Cytoplasm</location>
    </subcellularLocation>
    <subcellularLocation>
        <location evidence="1">Membrane</location>
        <topology evidence="1">Single-pass membrane protein</topology>
    </subcellularLocation>
</comment>
<feature type="transmembrane region" description="Helical" evidence="12">
    <location>
        <begin position="1631"/>
        <end position="1650"/>
    </location>
</feature>
<keyword evidence="5 12" id="KW-1133">Transmembrane helix</keyword>
<evidence type="ECO:0000256" key="11">
    <source>
        <dbReference type="SAM" id="MobiDB-lite"/>
    </source>
</evidence>
<dbReference type="PROSITE" id="PS01241">
    <property type="entry name" value="LINK_1"/>
    <property type="match status" value="1"/>
</dbReference>
<evidence type="ECO:0000256" key="12">
    <source>
        <dbReference type="SAM" id="Phobius"/>
    </source>
</evidence>
<keyword evidence="15" id="KW-1185">Reference proteome</keyword>
<dbReference type="InterPro" id="IPR016186">
    <property type="entry name" value="C-type_lectin-like/link_sf"/>
</dbReference>
<dbReference type="InterPro" id="IPR000538">
    <property type="entry name" value="Link_dom"/>
</dbReference>
<feature type="compositionally biased region" description="Low complexity" evidence="11">
    <location>
        <begin position="891"/>
        <end position="901"/>
    </location>
</feature>
<evidence type="ECO:0000256" key="10">
    <source>
        <dbReference type="SAM" id="Coils"/>
    </source>
</evidence>
<dbReference type="PANTHER" id="PTHR15352">
    <property type="entry name" value="LYMPHOID-RESTRICTED MEMBRANE PROTEIN, JAW1"/>
    <property type="match status" value="1"/>
</dbReference>
<gene>
    <name evidence="14" type="ORF">WMY93_013541</name>
</gene>
<feature type="compositionally biased region" description="Acidic residues" evidence="11">
    <location>
        <begin position="769"/>
        <end position="780"/>
    </location>
</feature>
<feature type="coiled-coil region" evidence="10">
    <location>
        <begin position="1146"/>
        <end position="1173"/>
    </location>
</feature>
<evidence type="ECO:0000256" key="4">
    <source>
        <dbReference type="ARBA" id="ARBA00022692"/>
    </source>
</evidence>
<dbReference type="Gene3D" id="3.10.100.10">
    <property type="entry name" value="Mannose-Binding Protein A, subunit A"/>
    <property type="match status" value="1"/>
</dbReference>
<dbReference type="InterPro" id="IPR008677">
    <property type="entry name" value="MRVI1"/>
</dbReference>
<keyword evidence="8 9" id="KW-1015">Disulfide bond</keyword>
<evidence type="ECO:0000313" key="15">
    <source>
        <dbReference type="Proteomes" id="UP001460270"/>
    </source>
</evidence>
<feature type="compositionally biased region" description="Polar residues" evidence="11">
    <location>
        <begin position="1009"/>
        <end position="1018"/>
    </location>
</feature>
<dbReference type="GO" id="GO:0007155">
    <property type="term" value="P:cell adhesion"/>
    <property type="evidence" value="ECO:0007669"/>
    <property type="project" value="InterPro"/>
</dbReference>
<feature type="region of interest" description="Disordered" evidence="11">
    <location>
        <begin position="756"/>
        <end position="841"/>
    </location>
</feature>
<dbReference type="InterPro" id="IPR039508">
    <property type="entry name" value="KASH5_EF-hand-like_dom"/>
</dbReference>
<proteinExistence type="predicted"/>
<dbReference type="Pfam" id="PF14658">
    <property type="entry name" value="EF-hand_9"/>
    <property type="match status" value="1"/>
</dbReference>
<feature type="compositionally biased region" description="Basic and acidic residues" evidence="11">
    <location>
        <begin position="1426"/>
        <end position="1436"/>
    </location>
</feature>
<evidence type="ECO:0000256" key="5">
    <source>
        <dbReference type="ARBA" id="ARBA00022989"/>
    </source>
</evidence>
<keyword evidence="4 12" id="KW-0812">Transmembrane</keyword>